<feature type="compositionally biased region" description="Low complexity" evidence="2">
    <location>
        <begin position="376"/>
        <end position="391"/>
    </location>
</feature>
<name>A0A395S7F4_9HYPO</name>
<sequence length="534" mass="59321">MPRPADTYTHDQFRPVDSANLGETVECFHCKRWQGSAKVLSRKKAHLQNCPEYAAWRAAGNGQELAPSNPYNATGRRAFAEAYGFDNSSLHLGPDQVPTMQRIRSTLDMSKYFDEFFDDSLDHKADHLMQCKDFLATAEGEELLASGSLVHNVQQHQPLAIWNGARPHPDLMVRHVSNRPHSGTASIGTHSRPSSSRTPQRLEASSLAQHLLDQSEDLLTNATQHGFLAHAGSGSLSENALNQWLAQIGYISRSLVPFTGSLIGKIRIPETANLEHDSTFRCLDLLCSAVSNMKKELEFLEATKREYGLEVGSEEPRPPTKSFIDLFNSASCASATLLEGMVLLWAVEILFYHSFSYAGSFVARSMPTPERSSFSLPSYSLPSSASPSTYSGQAARKDRHTNALREALIENWKSENFGRFVDVCRSIVDELAMVQMTGNGRAERSACERVFNQAVWLWAQVFPQTTVTEEQGRFGQEDSIRGGRENNAMNRNRSTDDSFEIEDEDNAQTSTHLGMSMRRLGLAGYCNGQGKLLT</sequence>
<evidence type="ECO:0000313" key="3">
    <source>
        <dbReference type="EMBL" id="RGP68311.1"/>
    </source>
</evidence>
<dbReference type="STRING" id="694270.A0A395S7F4"/>
<dbReference type="EMBL" id="PXOG01000195">
    <property type="protein sequence ID" value="RGP68311.1"/>
    <property type="molecule type" value="Genomic_DNA"/>
</dbReference>
<dbReference type="InterPro" id="IPR016084">
    <property type="entry name" value="Haem_Oase-like_multi-hlx"/>
</dbReference>
<feature type="region of interest" description="Disordered" evidence="2">
    <location>
        <begin position="376"/>
        <end position="397"/>
    </location>
</feature>
<dbReference type="OrthoDB" id="37730at2759"/>
<feature type="region of interest" description="Disordered" evidence="2">
    <location>
        <begin position="477"/>
        <end position="502"/>
    </location>
</feature>
<dbReference type="Gene3D" id="1.20.910.10">
    <property type="entry name" value="Heme oxygenase-like"/>
    <property type="match status" value="1"/>
</dbReference>
<evidence type="ECO:0000313" key="4">
    <source>
        <dbReference type="Proteomes" id="UP000266234"/>
    </source>
</evidence>
<keyword evidence="1" id="KW-0175">Coiled coil</keyword>
<feature type="coiled-coil region" evidence="1">
    <location>
        <begin position="283"/>
        <end position="310"/>
    </location>
</feature>
<proteinExistence type="predicted"/>
<evidence type="ECO:0000256" key="2">
    <source>
        <dbReference type="SAM" id="MobiDB-lite"/>
    </source>
</evidence>
<keyword evidence="4" id="KW-1185">Reference proteome</keyword>
<dbReference type="CDD" id="cd19357">
    <property type="entry name" value="TenA_E_At3g16990-like"/>
    <property type="match status" value="1"/>
</dbReference>
<dbReference type="PANTHER" id="PTHR41813">
    <property type="entry name" value="REGULATOR PAB1642, PUTATIVE (AFU_ORTHOLOGUE AFUA_3G11955)-RELATED"/>
    <property type="match status" value="1"/>
</dbReference>
<accession>A0A395S7F4</accession>
<feature type="region of interest" description="Disordered" evidence="2">
    <location>
        <begin position="172"/>
        <end position="202"/>
    </location>
</feature>
<evidence type="ECO:0000256" key="1">
    <source>
        <dbReference type="SAM" id="Coils"/>
    </source>
</evidence>
<reference evidence="3 4" key="1">
    <citation type="journal article" date="2018" name="PLoS Pathog.">
        <title>Evolution of structural diversity of trichothecenes, a family of toxins produced by plant pathogenic and entomopathogenic fungi.</title>
        <authorList>
            <person name="Proctor R.H."/>
            <person name="McCormick S.P."/>
            <person name="Kim H.S."/>
            <person name="Cardoza R.E."/>
            <person name="Stanley A.M."/>
            <person name="Lindo L."/>
            <person name="Kelly A."/>
            <person name="Brown D.W."/>
            <person name="Lee T."/>
            <person name="Vaughan M.M."/>
            <person name="Alexander N.J."/>
            <person name="Busman M."/>
            <person name="Gutierrez S."/>
        </authorList>
    </citation>
    <scope>NUCLEOTIDE SEQUENCE [LARGE SCALE GENOMIC DNA]</scope>
    <source>
        <strain evidence="3 4">NRRL 20695</strain>
    </source>
</reference>
<comment type="caution">
    <text evidence="3">The sequence shown here is derived from an EMBL/GenBank/DDBJ whole genome shotgun (WGS) entry which is preliminary data.</text>
</comment>
<organism evidence="3 4">
    <name type="scientific">Fusarium longipes</name>
    <dbReference type="NCBI Taxonomy" id="694270"/>
    <lineage>
        <taxon>Eukaryota</taxon>
        <taxon>Fungi</taxon>
        <taxon>Dikarya</taxon>
        <taxon>Ascomycota</taxon>
        <taxon>Pezizomycotina</taxon>
        <taxon>Sordariomycetes</taxon>
        <taxon>Hypocreomycetidae</taxon>
        <taxon>Hypocreales</taxon>
        <taxon>Nectriaceae</taxon>
        <taxon>Fusarium</taxon>
    </lineage>
</organism>
<dbReference type="AlphaFoldDB" id="A0A395S7F4"/>
<dbReference type="SUPFAM" id="SSF48613">
    <property type="entry name" value="Heme oxygenase-like"/>
    <property type="match status" value="1"/>
</dbReference>
<feature type="compositionally biased region" description="Polar residues" evidence="2">
    <location>
        <begin position="179"/>
        <end position="199"/>
    </location>
</feature>
<gene>
    <name evidence="3" type="ORF">FLONG3_8183</name>
</gene>
<dbReference type="InterPro" id="IPR053261">
    <property type="entry name" value="Polyketide-peptide_reg"/>
</dbReference>
<dbReference type="PANTHER" id="PTHR41813:SF2">
    <property type="entry name" value="REGULATOR PAB1642, PUTATIVE (AFU_ORTHOLOGUE AFUA_3G11955)-RELATED"/>
    <property type="match status" value="1"/>
</dbReference>
<dbReference type="Proteomes" id="UP000266234">
    <property type="component" value="Unassembled WGS sequence"/>
</dbReference>
<protein>
    <submittedName>
        <fullName evidence="3">Heme oxygenase</fullName>
    </submittedName>
</protein>